<name>A0A934I5S9_9MICO</name>
<dbReference type="Proteomes" id="UP000602087">
    <property type="component" value="Unassembled WGS sequence"/>
</dbReference>
<keyword evidence="1" id="KW-0285">Flavoprotein</keyword>
<feature type="domain" description="FAD/NAD(P)-binding" evidence="5">
    <location>
        <begin position="44"/>
        <end position="326"/>
    </location>
</feature>
<evidence type="ECO:0000256" key="2">
    <source>
        <dbReference type="ARBA" id="ARBA00023002"/>
    </source>
</evidence>
<evidence type="ECO:0000256" key="1">
    <source>
        <dbReference type="ARBA" id="ARBA00022630"/>
    </source>
</evidence>
<dbReference type="Pfam" id="PF07992">
    <property type="entry name" value="Pyr_redox_2"/>
    <property type="match status" value="1"/>
</dbReference>
<dbReference type="RefSeq" id="WP_198732270.1">
    <property type="nucleotide sequence ID" value="NZ_JAEINH010000001.1"/>
</dbReference>
<dbReference type="PRINTS" id="PR00469">
    <property type="entry name" value="PNDRDTASEII"/>
</dbReference>
<dbReference type="Gene3D" id="3.50.50.60">
    <property type="entry name" value="FAD/NAD(P)-binding domain"/>
    <property type="match status" value="2"/>
</dbReference>
<dbReference type="InterPro" id="IPR023753">
    <property type="entry name" value="FAD/NAD-binding_dom"/>
</dbReference>
<evidence type="ECO:0000313" key="7">
    <source>
        <dbReference type="Proteomes" id="UP000602087"/>
    </source>
</evidence>
<protein>
    <submittedName>
        <fullName evidence="6">NAD(P)/FAD-dependent oxidoreductase</fullName>
    </submittedName>
</protein>
<feature type="region of interest" description="Disordered" evidence="4">
    <location>
        <begin position="1"/>
        <end position="38"/>
    </location>
</feature>
<evidence type="ECO:0000259" key="5">
    <source>
        <dbReference type="Pfam" id="PF07992"/>
    </source>
</evidence>
<dbReference type="PRINTS" id="PR00368">
    <property type="entry name" value="FADPNR"/>
</dbReference>
<sequence length="373" mass="38566">MTQNAQHAPTDGTDLTRNANPAPRNTPEALAAPDAPGRAPTEVDVVVIGGGAAGLSGALVLARARRSVVVVDAGAPRNAPAAGVHGFLTRDGMPPAELVTTGRAEVRSYGGHVVDGEVVGARRRGDGFVVTLADGRTFGARRLLVATGLIDGLPDIPGLGERWGRDVIHCPYCHGWEVRDQPVGVIATGPMAMHQVLLFRQWTADLTLFLNGTLEPTDDEWEQLAARGIAVVDGPVAALEVADDQLTGVHLASGATIPIRAVAVGTTLRARANVLAELGLTPAPHPMGVGDHVTATPQGATDVPGVWVAGNVTNLGGQVVVAAAEGLMAGAMINADLVTEDTRRAVEDRREPFSASAEARVSDLVLADRRHGA</sequence>
<proteinExistence type="predicted"/>
<dbReference type="InterPro" id="IPR050097">
    <property type="entry name" value="Ferredoxin-NADP_redctase_2"/>
</dbReference>
<dbReference type="SUPFAM" id="SSF51905">
    <property type="entry name" value="FAD/NAD(P)-binding domain"/>
    <property type="match status" value="1"/>
</dbReference>
<organism evidence="6 7">
    <name type="scientific">Sanguibacter suaedae</name>
    <dbReference type="NCBI Taxonomy" id="2795737"/>
    <lineage>
        <taxon>Bacteria</taxon>
        <taxon>Bacillati</taxon>
        <taxon>Actinomycetota</taxon>
        <taxon>Actinomycetes</taxon>
        <taxon>Micrococcales</taxon>
        <taxon>Sanguibacteraceae</taxon>
        <taxon>Sanguibacter</taxon>
    </lineage>
</organism>
<gene>
    <name evidence="6" type="ORF">JAV76_01660</name>
</gene>
<evidence type="ECO:0000313" key="6">
    <source>
        <dbReference type="EMBL" id="MBI9113717.1"/>
    </source>
</evidence>
<dbReference type="EMBL" id="JAEINH010000001">
    <property type="protein sequence ID" value="MBI9113717.1"/>
    <property type="molecule type" value="Genomic_DNA"/>
</dbReference>
<keyword evidence="7" id="KW-1185">Reference proteome</keyword>
<evidence type="ECO:0000256" key="3">
    <source>
        <dbReference type="ARBA" id="ARBA00048132"/>
    </source>
</evidence>
<dbReference type="AlphaFoldDB" id="A0A934I5S9"/>
<evidence type="ECO:0000256" key="4">
    <source>
        <dbReference type="SAM" id="MobiDB-lite"/>
    </source>
</evidence>
<feature type="compositionally biased region" description="Polar residues" evidence="4">
    <location>
        <begin position="1"/>
        <end position="19"/>
    </location>
</feature>
<dbReference type="InterPro" id="IPR036188">
    <property type="entry name" value="FAD/NAD-bd_sf"/>
</dbReference>
<keyword evidence="2" id="KW-0560">Oxidoreductase</keyword>
<reference evidence="6" key="1">
    <citation type="submission" date="2020-12" db="EMBL/GenBank/DDBJ databases">
        <title>Sanguibacter suaedae sp. nov., isolated from Suaeda aralocaspica.</title>
        <authorList>
            <person name="Ma Q."/>
        </authorList>
    </citation>
    <scope>NUCLEOTIDE SEQUENCE</scope>
    <source>
        <strain evidence="6">YZGR15</strain>
    </source>
</reference>
<dbReference type="PANTHER" id="PTHR48105">
    <property type="entry name" value="THIOREDOXIN REDUCTASE 1-RELATED-RELATED"/>
    <property type="match status" value="1"/>
</dbReference>
<comment type="caution">
    <text evidence="6">The sequence shown here is derived from an EMBL/GenBank/DDBJ whole genome shotgun (WGS) entry which is preliminary data.</text>
</comment>
<dbReference type="GO" id="GO:0004791">
    <property type="term" value="F:thioredoxin-disulfide reductase (NADPH) activity"/>
    <property type="evidence" value="ECO:0007669"/>
    <property type="project" value="UniProtKB-EC"/>
</dbReference>
<comment type="catalytic activity">
    <reaction evidence="3">
        <text>[thioredoxin]-dithiol + NADP(+) = [thioredoxin]-disulfide + NADPH + H(+)</text>
        <dbReference type="Rhea" id="RHEA:20345"/>
        <dbReference type="Rhea" id="RHEA-COMP:10698"/>
        <dbReference type="Rhea" id="RHEA-COMP:10700"/>
        <dbReference type="ChEBI" id="CHEBI:15378"/>
        <dbReference type="ChEBI" id="CHEBI:29950"/>
        <dbReference type="ChEBI" id="CHEBI:50058"/>
        <dbReference type="ChEBI" id="CHEBI:57783"/>
        <dbReference type="ChEBI" id="CHEBI:58349"/>
        <dbReference type="EC" id="1.8.1.9"/>
    </reaction>
</comment>
<accession>A0A934I5S9</accession>